<evidence type="ECO:0000313" key="8">
    <source>
        <dbReference type="Proteomes" id="UP000623842"/>
    </source>
</evidence>
<dbReference type="PROSITE" id="PS01302">
    <property type="entry name" value="UPF0758"/>
    <property type="match status" value="1"/>
</dbReference>
<dbReference type="GO" id="GO:0046872">
    <property type="term" value="F:metal ion binding"/>
    <property type="evidence" value="ECO:0007669"/>
    <property type="project" value="UniProtKB-KW"/>
</dbReference>
<organism evidence="7 8">
    <name type="scientific">Thalassotalea marina</name>
    <dbReference type="NCBI Taxonomy" id="1673741"/>
    <lineage>
        <taxon>Bacteria</taxon>
        <taxon>Pseudomonadati</taxon>
        <taxon>Pseudomonadota</taxon>
        <taxon>Gammaproteobacteria</taxon>
        <taxon>Alteromonadales</taxon>
        <taxon>Colwelliaceae</taxon>
        <taxon>Thalassotalea</taxon>
    </lineage>
</organism>
<keyword evidence="8" id="KW-1185">Reference proteome</keyword>
<dbReference type="EMBL" id="BNCK01000014">
    <property type="protein sequence ID" value="GHG07194.1"/>
    <property type="molecule type" value="Genomic_DNA"/>
</dbReference>
<dbReference type="GO" id="GO:0006508">
    <property type="term" value="P:proteolysis"/>
    <property type="evidence" value="ECO:0007669"/>
    <property type="project" value="UniProtKB-KW"/>
</dbReference>
<dbReference type="AlphaFoldDB" id="A0A919ENN5"/>
<evidence type="ECO:0000256" key="2">
    <source>
        <dbReference type="ARBA" id="ARBA00022723"/>
    </source>
</evidence>
<dbReference type="Proteomes" id="UP000623842">
    <property type="component" value="Unassembled WGS sequence"/>
</dbReference>
<keyword evidence="5" id="KW-0482">Metalloprotease</keyword>
<dbReference type="GO" id="GO:0008237">
    <property type="term" value="F:metallopeptidase activity"/>
    <property type="evidence" value="ECO:0007669"/>
    <property type="project" value="UniProtKB-KW"/>
</dbReference>
<dbReference type="PROSITE" id="PS50249">
    <property type="entry name" value="MPN"/>
    <property type="match status" value="1"/>
</dbReference>
<evidence type="ECO:0000256" key="5">
    <source>
        <dbReference type="ARBA" id="ARBA00023049"/>
    </source>
</evidence>
<reference evidence="7" key="1">
    <citation type="journal article" date="2014" name="Int. J. Syst. Evol. Microbiol.">
        <title>Complete genome sequence of Corynebacterium casei LMG S-19264T (=DSM 44701T), isolated from a smear-ripened cheese.</title>
        <authorList>
            <consortium name="US DOE Joint Genome Institute (JGI-PGF)"/>
            <person name="Walter F."/>
            <person name="Albersmeier A."/>
            <person name="Kalinowski J."/>
            <person name="Ruckert C."/>
        </authorList>
    </citation>
    <scope>NUCLEOTIDE SEQUENCE</scope>
    <source>
        <strain evidence="7">KCTC 42731</strain>
    </source>
</reference>
<dbReference type="PANTHER" id="PTHR30471:SF3">
    <property type="entry name" value="UPF0758 PROTEIN YEES-RELATED"/>
    <property type="match status" value="1"/>
</dbReference>
<dbReference type="Pfam" id="PF04002">
    <property type="entry name" value="RadC"/>
    <property type="match status" value="1"/>
</dbReference>
<keyword evidence="4" id="KW-0862">Zinc</keyword>
<proteinExistence type="predicted"/>
<dbReference type="InterPro" id="IPR037518">
    <property type="entry name" value="MPN"/>
</dbReference>
<protein>
    <submittedName>
        <fullName evidence="7">DNA repair protein RadC</fullName>
    </submittedName>
</protein>
<dbReference type="PANTHER" id="PTHR30471">
    <property type="entry name" value="DNA REPAIR PROTEIN RADC"/>
    <property type="match status" value="1"/>
</dbReference>
<dbReference type="InterPro" id="IPR025657">
    <property type="entry name" value="RadC_JAB"/>
</dbReference>
<dbReference type="InterPro" id="IPR001405">
    <property type="entry name" value="UPF0758"/>
</dbReference>
<reference evidence="7" key="2">
    <citation type="submission" date="2020-09" db="EMBL/GenBank/DDBJ databases">
        <authorList>
            <person name="Sun Q."/>
            <person name="Kim S."/>
        </authorList>
    </citation>
    <scope>NUCLEOTIDE SEQUENCE</scope>
    <source>
        <strain evidence="7">KCTC 42731</strain>
    </source>
</reference>
<evidence type="ECO:0000256" key="3">
    <source>
        <dbReference type="ARBA" id="ARBA00022801"/>
    </source>
</evidence>
<dbReference type="RefSeq" id="WP_189774689.1">
    <property type="nucleotide sequence ID" value="NZ_BNCK01000014.1"/>
</dbReference>
<keyword evidence="2" id="KW-0479">Metal-binding</keyword>
<evidence type="ECO:0000313" key="7">
    <source>
        <dbReference type="EMBL" id="GHG07194.1"/>
    </source>
</evidence>
<evidence type="ECO:0000256" key="1">
    <source>
        <dbReference type="ARBA" id="ARBA00022670"/>
    </source>
</evidence>
<feature type="domain" description="MPN" evidence="6">
    <location>
        <begin position="22"/>
        <end position="151"/>
    </location>
</feature>
<evidence type="ECO:0000256" key="4">
    <source>
        <dbReference type="ARBA" id="ARBA00022833"/>
    </source>
</evidence>
<dbReference type="InterPro" id="IPR020891">
    <property type="entry name" value="UPF0758_CS"/>
</dbReference>
<dbReference type="Gene3D" id="3.40.140.10">
    <property type="entry name" value="Cytidine Deaminase, domain 2"/>
    <property type="match status" value="1"/>
</dbReference>
<sequence length="151" mass="16555">MNNLFSAEELNIIEQAHAILKSKVRTTDAMTSTCIASSFFKTQFETSTREVFCVALLDGQHRLIDSVELFTGTVNAASVYPRVVVELVLKNNACSVIFAHNHPSGVVKESQADITITNRLQKALELIDVSVLDHIIVGSEGFTSFAERGLL</sequence>
<dbReference type="CDD" id="cd08071">
    <property type="entry name" value="MPN_DUF2466"/>
    <property type="match status" value="1"/>
</dbReference>
<keyword evidence="3" id="KW-0378">Hydrolase</keyword>
<accession>A0A919ENN5</accession>
<evidence type="ECO:0000259" key="6">
    <source>
        <dbReference type="PROSITE" id="PS50249"/>
    </source>
</evidence>
<comment type="caution">
    <text evidence="7">The sequence shown here is derived from an EMBL/GenBank/DDBJ whole genome shotgun (WGS) entry which is preliminary data.</text>
</comment>
<name>A0A919ENN5_9GAMM</name>
<gene>
    <name evidence="7" type="ORF">GCM10017161_41150</name>
</gene>
<keyword evidence="1" id="KW-0645">Protease</keyword>